<dbReference type="PROSITE" id="PS50157">
    <property type="entry name" value="ZINC_FINGER_C2H2_2"/>
    <property type="match status" value="4"/>
</dbReference>
<keyword evidence="2" id="KW-0479">Metal-binding</keyword>
<dbReference type="InterPro" id="IPR036236">
    <property type="entry name" value="Znf_C2H2_sf"/>
</dbReference>
<evidence type="ECO:0000256" key="7">
    <source>
        <dbReference type="PROSITE-ProRule" id="PRU00042"/>
    </source>
</evidence>
<dbReference type="InterPro" id="IPR050331">
    <property type="entry name" value="Zinc_finger"/>
</dbReference>
<feature type="domain" description="C2H2-type" evidence="8">
    <location>
        <begin position="63"/>
        <end position="93"/>
    </location>
</feature>
<evidence type="ECO:0000256" key="1">
    <source>
        <dbReference type="ARBA" id="ARBA00004123"/>
    </source>
</evidence>
<evidence type="ECO:0000256" key="3">
    <source>
        <dbReference type="ARBA" id="ARBA00022737"/>
    </source>
</evidence>
<reference evidence="9" key="1">
    <citation type="submission" date="2022-11" db="EMBL/GenBank/DDBJ databases">
        <title>Centuries of genome instability and evolution in soft-shell clam transmissible cancer (bioRxiv).</title>
        <authorList>
            <person name="Hart S.F.M."/>
            <person name="Yonemitsu M.A."/>
            <person name="Giersch R.M."/>
            <person name="Beal B.F."/>
            <person name="Arriagada G."/>
            <person name="Davis B.W."/>
            <person name="Ostrander E.A."/>
            <person name="Goff S.P."/>
            <person name="Metzger M.J."/>
        </authorList>
    </citation>
    <scope>NUCLEOTIDE SEQUENCE</scope>
    <source>
        <strain evidence="9">MELC-2E11</strain>
        <tissue evidence="9">Siphon/mantle</tissue>
    </source>
</reference>
<evidence type="ECO:0000256" key="2">
    <source>
        <dbReference type="ARBA" id="ARBA00022723"/>
    </source>
</evidence>
<evidence type="ECO:0000256" key="6">
    <source>
        <dbReference type="ARBA" id="ARBA00023242"/>
    </source>
</evidence>
<dbReference type="SUPFAM" id="SSF57667">
    <property type="entry name" value="beta-beta-alpha zinc fingers"/>
    <property type="match status" value="2"/>
</dbReference>
<comment type="subcellular location">
    <subcellularLocation>
        <location evidence="1">Nucleus</location>
    </subcellularLocation>
</comment>
<dbReference type="PANTHER" id="PTHR16515">
    <property type="entry name" value="PR DOMAIN ZINC FINGER PROTEIN"/>
    <property type="match status" value="1"/>
</dbReference>
<dbReference type="PROSITE" id="PS00028">
    <property type="entry name" value="ZINC_FINGER_C2H2_1"/>
    <property type="match status" value="3"/>
</dbReference>
<evidence type="ECO:0000256" key="4">
    <source>
        <dbReference type="ARBA" id="ARBA00022771"/>
    </source>
</evidence>
<keyword evidence="10" id="KW-1185">Reference proteome</keyword>
<gene>
    <name evidence="9" type="ORF">MAR_032752</name>
</gene>
<keyword evidence="4 7" id="KW-0863">Zinc-finger</keyword>
<feature type="domain" description="C2H2-type" evidence="8">
    <location>
        <begin position="35"/>
        <end position="62"/>
    </location>
</feature>
<evidence type="ECO:0000313" key="10">
    <source>
        <dbReference type="Proteomes" id="UP001164746"/>
    </source>
</evidence>
<dbReference type="Gene3D" id="3.30.160.60">
    <property type="entry name" value="Classic Zinc Finger"/>
    <property type="match status" value="4"/>
</dbReference>
<dbReference type="Pfam" id="PF00096">
    <property type="entry name" value="zf-C2H2"/>
    <property type="match status" value="4"/>
</dbReference>
<feature type="domain" description="C2H2-type" evidence="8">
    <location>
        <begin position="184"/>
        <end position="211"/>
    </location>
</feature>
<keyword evidence="5" id="KW-0862">Zinc</keyword>
<dbReference type="SMART" id="SM00355">
    <property type="entry name" value="ZnF_C2H2"/>
    <property type="match status" value="4"/>
</dbReference>
<evidence type="ECO:0000256" key="5">
    <source>
        <dbReference type="ARBA" id="ARBA00022833"/>
    </source>
</evidence>
<evidence type="ECO:0000313" key="9">
    <source>
        <dbReference type="EMBL" id="WAR18158.1"/>
    </source>
</evidence>
<keyword evidence="3" id="KW-0677">Repeat</keyword>
<accession>A0ABY7FBV9</accession>
<feature type="domain" description="C2H2-type" evidence="8">
    <location>
        <begin position="212"/>
        <end position="237"/>
    </location>
</feature>
<organism evidence="9 10">
    <name type="scientific">Mya arenaria</name>
    <name type="common">Soft-shell clam</name>
    <dbReference type="NCBI Taxonomy" id="6604"/>
    <lineage>
        <taxon>Eukaryota</taxon>
        <taxon>Metazoa</taxon>
        <taxon>Spiralia</taxon>
        <taxon>Lophotrochozoa</taxon>
        <taxon>Mollusca</taxon>
        <taxon>Bivalvia</taxon>
        <taxon>Autobranchia</taxon>
        <taxon>Heteroconchia</taxon>
        <taxon>Euheterodonta</taxon>
        <taxon>Imparidentia</taxon>
        <taxon>Neoheterodontei</taxon>
        <taxon>Myida</taxon>
        <taxon>Myoidea</taxon>
        <taxon>Myidae</taxon>
        <taxon>Mya</taxon>
    </lineage>
</organism>
<dbReference type="InterPro" id="IPR013087">
    <property type="entry name" value="Znf_C2H2_type"/>
</dbReference>
<protein>
    <submittedName>
        <fullName evidence="9">ZN658-like protein</fullName>
    </submittedName>
</protein>
<keyword evidence="6" id="KW-0539">Nucleus</keyword>
<dbReference type="EMBL" id="CP111021">
    <property type="protein sequence ID" value="WAR18158.1"/>
    <property type="molecule type" value="Genomic_DNA"/>
</dbReference>
<evidence type="ECO:0000259" key="8">
    <source>
        <dbReference type="PROSITE" id="PS50157"/>
    </source>
</evidence>
<dbReference type="Proteomes" id="UP001164746">
    <property type="component" value="Chromosome 10"/>
</dbReference>
<sequence length="237" mass="27310">MMCAAVLSSSDTVILSLSSWGSESDWGQSSANKLHKCPYCPKTFAHSGNLTPHLRIHTGEKPFQCDVCHKRFNHKSNMKSHMIEKKKHSSVHSVSHDCPLKELRFHSGEKPFELVHSVSHDCPLKELRFHSGEKPFELVHSVSHDCPLKELRFHSGEKPFDKIFAFTGDWMFKNRGHDPQTTGVQCPICSKRFKFPSWLEMHMRIHTGEKPFMCSVCHKRFNHKSNMKAHMVVHLKN</sequence>
<proteinExistence type="predicted"/>
<name>A0ABY7FBV9_MYAAR</name>
<dbReference type="PANTHER" id="PTHR16515:SF49">
    <property type="entry name" value="GASTRULA ZINC FINGER PROTEIN XLCGF49.1-LIKE-RELATED"/>
    <property type="match status" value="1"/>
</dbReference>